<protein>
    <submittedName>
        <fullName evidence="2">Uncharacterized protein</fullName>
    </submittedName>
</protein>
<evidence type="ECO:0000313" key="2">
    <source>
        <dbReference type="EMBL" id="AUM74081.1"/>
    </source>
</evidence>
<organism evidence="2 3">
    <name type="scientific">Paracoccus jeotgali</name>
    <dbReference type="NCBI Taxonomy" id="2065379"/>
    <lineage>
        <taxon>Bacteria</taxon>
        <taxon>Pseudomonadati</taxon>
        <taxon>Pseudomonadota</taxon>
        <taxon>Alphaproteobacteria</taxon>
        <taxon>Rhodobacterales</taxon>
        <taxon>Paracoccaceae</taxon>
        <taxon>Paracoccus</taxon>
    </lineage>
</organism>
<keyword evidence="3" id="KW-1185">Reference proteome</keyword>
<gene>
    <name evidence="2" type="ORF">CYR75_07185</name>
</gene>
<proteinExistence type="predicted"/>
<evidence type="ECO:0000256" key="1">
    <source>
        <dbReference type="SAM" id="SignalP"/>
    </source>
</evidence>
<keyword evidence="1" id="KW-0732">Signal</keyword>
<dbReference type="EMBL" id="CP025583">
    <property type="protein sequence ID" value="AUM74081.1"/>
    <property type="molecule type" value="Genomic_DNA"/>
</dbReference>
<dbReference type="OrthoDB" id="7862028at2"/>
<accession>A0A2K9MEK8</accession>
<sequence length="237" mass="25821">MPVPLPLPRILRAACQIALLTLACPVLAEDVTQPLLPVPSGQPVYWLETIHGLPGLSGLAYRFRFVAPDLADLVPMAGEYPQDDLGSFDEPLTDDDMAALSDMAGAQPGAAIDGDDIFISLEELDLPPVTSEPGAEAAADQYLALEAVIADQEAWQGEILPPMPESLLRDPMHDDIVWLCENFVLPRLSKLGPRPREIIISLSDRPTVAGEMTLNAVQLFEAFTLPPDRDECVWEPY</sequence>
<dbReference type="AlphaFoldDB" id="A0A2K9MEK8"/>
<reference evidence="3" key="1">
    <citation type="submission" date="2017-12" db="EMBL/GenBank/DDBJ databases">
        <title>Genomic analysis of Paracoccus sp. CBA4604.</title>
        <authorList>
            <person name="Roh S.W."/>
            <person name="Kim J.Y."/>
            <person name="Kim J.S."/>
        </authorList>
    </citation>
    <scope>NUCLEOTIDE SEQUENCE [LARGE SCALE GENOMIC DNA]</scope>
    <source>
        <strain evidence="3">CBA4604</strain>
    </source>
</reference>
<dbReference type="KEGG" id="paru:CYR75_07185"/>
<dbReference type="InterPro" id="IPR045467">
    <property type="entry name" value="DUF6497"/>
</dbReference>
<dbReference type="RefSeq" id="WP_101499429.1">
    <property type="nucleotide sequence ID" value="NZ_CP025583.1"/>
</dbReference>
<dbReference type="Proteomes" id="UP000234882">
    <property type="component" value="Chromosome"/>
</dbReference>
<dbReference type="Pfam" id="PF20107">
    <property type="entry name" value="DUF6497"/>
    <property type="match status" value="2"/>
</dbReference>
<feature type="chain" id="PRO_5014616757" evidence="1">
    <location>
        <begin position="29"/>
        <end position="237"/>
    </location>
</feature>
<evidence type="ECO:0000313" key="3">
    <source>
        <dbReference type="Proteomes" id="UP000234882"/>
    </source>
</evidence>
<feature type="signal peptide" evidence="1">
    <location>
        <begin position="1"/>
        <end position="28"/>
    </location>
</feature>
<name>A0A2K9MEK8_9RHOB</name>